<evidence type="ECO:0000313" key="5">
    <source>
        <dbReference type="Proteomes" id="UP001642464"/>
    </source>
</evidence>
<evidence type="ECO:0000313" key="4">
    <source>
        <dbReference type="EMBL" id="CAK8990435.1"/>
    </source>
</evidence>
<keyword evidence="1" id="KW-0677">Repeat</keyword>
<dbReference type="InterPro" id="IPR000225">
    <property type="entry name" value="Armadillo"/>
</dbReference>
<gene>
    <name evidence="4" type="ORF">SCF082_LOCUS2222</name>
</gene>
<keyword evidence="3" id="KW-0732">Signal</keyword>
<sequence>MRWPLAVLCATRGVSSSALGATRVWCPPLPDERPSECGRQSGRESQGTAVRSLYDEVAKVWAHVSDLLELAERPEEELEQLLAVSQFLRKVQQLLCFINYTNCYEPQEYHEAMSQQCWSVTDSCFQLGLCREEINICETLAADAGKSLGLIFKQLELQVLEHVKRSAAQLSASKFPTANASCVPRSPSRILGFNGSLQILQAQERPLFTRHRVLQVARSVRGPNDEGPALPWYVVNLGASVMDGCLDSASCLVEQEKYAAVLLECQEDLANELRELHADRPNVQVLNQCLSPSSWVTAVVSAVWNRERRLPPPRSFFPFFLKIDVDNGDCDFLAAWLDAGLRPVFLDLELIHSYVPPEIQVSFPYVHLGQWDFTESRADDVIARGCSLGAAAHILGDEYVLLSWSYDKDVNAQFLHVDWAQQLQQPVVRLRDAGDVTTPSLGRFWRRAVSLREAWDDHNWHGLELPLEFLLSEEISLERKSLAGDLFEHTRSWWVGVELDATAATAAPSLAAVVQRLWRSAAEEGALEAALGDMAKQVDDPQVQQLGCFVLAGLTAGEEEDVLVAEQRHRAVKAGALEALCGAGRRFPDEVVLQRQCLLALSHLAHHRTRAAEAGAINVALAALLPRESPQHPRRADAALAEPGVRILQQLVELSPERRVRAIEAGLIEALALNMAVLSADLQEVAVDLLASSLSDGWPGADERATQAGALEALVFAMRGALPGRFRVLRRAATALGLVGAVDRSVEAGALEALVDALTATKRGDVAEHRALQFHCCSALGLLGRPWAERATEAGALEALIEAMRDAPGDPELLQVAFGALGVLCAGSNDTDSRVGRAERAVQAGALDPLLTALASKTATAAAAGALGVLCCSCAARAAEAGASSALAVAMRHGPQDLTLQQRACGALGRLADVDGADLEAEAVKALVEALRLHSADQQVQEYASYALWKQLRKEHGGAWPLDLPRAQAQVIELLEASLAFYRGKEQHEGVAQLIKQLREGCVIPDAQTVLNAEEVDPVADA</sequence>
<reference evidence="4 5" key="1">
    <citation type="submission" date="2024-02" db="EMBL/GenBank/DDBJ databases">
        <authorList>
            <person name="Chen Y."/>
            <person name="Shah S."/>
            <person name="Dougan E. K."/>
            <person name="Thang M."/>
            <person name="Chan C."/>
        </authorList>
    </citation>
    <scope>NUCLEOTIDE SEQUENCE [LARGE SCALE GENOMIC DNA]</scope>
</reference>
<accession>A0ABP0HJX9</accession>
<dbReference type="EMBL" id="CAXAMM010001113">
    <property type="protein sequence ID" value="CAK8990435.1"/>
    <property type="molecule type" value="Genomic_DNA"/>
</dbReference>
<name>A0ABP0HJX9_9DINO</name>
<evidence type="ECO:0000256" key="2">
    <source>
        <dbReference type="PROSITE-ProRule" id="PRU00259"/>
    </source>
</evidence>
<evidence type="ECO:0000256" key="1">
    <source>
        <dbReference type="ARBA" id="ARBA00022737"/>
    </source>
</evidence>
<dbReference type="PANTHER" id="PTHR22895:SF0">
    <property type="entry name" value="ARMADILLO REPEAT-CONTAINING PROTEIN 6"/>
    <property type="match status" value="1"/>
</dbReference>
<proteinExistence type="predicted"/>
<dbReference type="SMART" id="SM00185">
    <property type="entry name" value="ARM"/>
    <property type="match status" value="5"/>
</dbReference>
<feature type="signal peptide" evidence="3">
    <location>
        <begin position="1"/>
        <end position="16"/>
    </location>
</feature>
<dbReference type="Proteomes" id="UP001642464">
    <property type="component" value="Unassembled WGS sequence"/>
</dbReference>
<keyword evidence="5" id="KW-1185">Reference proteome</keyword>
<dbReference type="SUPFAM" id="SSF48371">
    <property type="entry name" value="ARM repeat"/>
    <property type="match status" value="1"/>
</dbReference>
<dbReference type="InterPro" id="IPR016024">
    <property type="entry name" value="ARM-type_fold"/>
</dbReference>
<dbReference type="InterPro" id="IPR011989">
    <property type="entry name" value="ARM-like"/>
</dbReference>
<feature type="repeat" description="ARM" evidence="2">
    <location>
        <begin position="795"/>
        <end position="824"/>
    </location>
</feature>
<evidence type="ECO:0000256" key="3">
    <source>
        <dbReference type="SAM" id="SignalP"/>
    </source>
</evidence>
<organism evidence="4 5">
    <name type="scientific">Durusdinium trenchii</name>
    <dbReference type="NCBI Taxonomy" id="1381693"/>
    <lineage>
        <taxon>Eukaryota</taxon>
        <taxon>Sar</taxon>
        <taxon>Alveolata</taxon>
        <taxon>Dinophyceae</taxon>
        <taxon>Suessiales</taxon>
        <taxon>Symbiodiniaceae</taxon>
        <taxon>Durusdinium</taxon>
    </lineage>
</organism>
<dbReference type="Gene3D" id="1.25.10.10">
    <property type="entry name" value="Leucine-rich Repeat Variant"/>
    <property type="match status" value="3"/>
</dbReference>
<dbReference type="PANTHER" id="PTHR22895">
    <property type="entry name" value="ARMADILLO REPEAT-CONTAINING PROTEIN 6"/>
    <property type="match status" value="1"/>
</dbReference>
<dbReference type="PROSITE" id="PS50176">
    <property type="entry name" value="ARM_REPEAT"/>
    <property type="match status" value="1"/>
</dbReference>
<comment type="caution">
    <text evidence="4">The sequence shown here is derived from an EMBL/GenBank/DDBJ whole genome shotgun (WGS) entry which is preliminary data.</text>
</comment>
<feature type="chain" id="PRO_5045831778" evidence="3">
    <location>
        <begin position="17"/>
        <end position="1022"/>
    </location>
</feature>
<protein>
    <submittedName>
        <fullName evidence="4">Poly [ADP-ribose] polymerase (PARP)</fullName>
    </submittedName>
</protein>